<protein>
    <recommendedName>
        <fullName evidence="7">HTH-type transcriptional regulatory protein TyrR</fullName>
    </recommendedName>
</protein>
<dbReference type="GO" id="GO:0006355">
    <property type="term" value="P:regulation of DNA-templated transcription"/>
    <property type="evidence" value="ECO:0007669"/>
    <property type="project" value="InterPro"/>
</dbReference>
<dbReference type="GO" id="GO:0003677">
    <property type="term" value="F:DNA binding"/>
    <property type="evidence" value="ECO:0007669"/>
    <property type="project" value="UniProtKB-KW"/>
</dbReference>
<dbReference type="Pfam" id="PF00158">
    <property type="entry name" value="Sigma54_activat"/>
    <property type="match status" value="1"/>
</dbReference>
<dbReference type="SUPFAM" id="SSF55785">
    <property type="entry name" value="PYP-like sensor domain (PAS domain)"/>
    <property type="match status" value="1"/>
</dbReference>
<dbReference type="Proteomes" id="UP001164718">
    <property type="component" value="Chromosome"/>
</dbReference>
<dbReference type="Gene3D" id="3.30.1340.10">
    <property type="entry name" value="HPr-like"/>
    <property type="match status" value="1"/>
</dbReference>
<dbReference type="PANTHER" id="PTHR32071:SF57">
    <property type="entry name" value="C4-DICARBOXYLATE TRANSPORT TRANSCRIPTIONAL REGULATORY PROTEIN DCTD"/>
    <property type="match status" value="1"/>
</dbReference>
<evidence type="ECO:0000256" key="3">
    <source>
        <dbReference type="ARBA" id="ARBA00022840"/>
    </source>
</evidence>
<dbReference type="InterPro" id="IPR000032">
    <property type="entry name" value="HPr-like"/>
</dbReference>
<dbReference type="InterPro" id="IPR058031">
    <property type="entry name" value="AAA_lid_NorR"/>
</dbReference>
<evidence type="ECO:0000259" key="8">
    <source>
        <dbReference type="PROSITE" id="PS50045"/>
    </source>
</evidence>
<dbReference type="SMART" id="SM00382">
    <property type="entry name" value="AAA"/>
    <property type="match status" value="1"/>
</dbReference>
<dbReference type="InterPro" id="IPR035895">
    <property type="entry name" value="HPr-like_sf"/>
</dbReference>
<dbReference type="NCBIfam" id="TIGR04381">
    <property type="entry name" value="HTH_TypR"/>
    <property type="match status" value="1"/>
</dbReference>
<keyword evidence="2" id="KW-0058">Aromatic hydrocarbons catabolism</keyword>
<dbReference type="FunFam" id="3.40.50.300:FF:000006">
    <property type="entry name" value="DNA-binding transcriptional regulator NtrC"/>
    <property type="match status" value="1"/>
</dbReference>
<dbReference type="SUPFAM" id="SSF46689">
    <property type="entry name" value="Homeodomain-like"/>
    <property type="match status" value="1"/>
</dbReference>
<dbReference type="PROSITE" id="PS50045">
    <property type="entry name" value="SIGMA54_INTERACT_4"/>
    <property type="match status" value="1"/>
</dbReference>
<evidence type="ECO:0000313" key="10">
    <source>
        <dbReference type="EMBL" id="WAA10959.1"/>
    </source>
</evidence>
<dbReference type="PROSITE" id="PS00676">
    <property type="entry name" value="SIGMA54_INTERACT_2"/>
    <property type="match status" value="1"/>
</dbReference>
<evidence type="ECO:0000259" key="9">
    <source>
        <dbReference type="PROSITE" id="PS51350"/>
    </source>
</evidence>
<reference evidence="10" key="1">
    <citation type="submission" date="2022-09" db="EMBL/GenBank/DDBJ databases">
        <title>Complete Genomes of Fervidibacillus albus and Fervidibacillus halotolerans isolated from tidal flat sediments.</title>
        <authorList>
            <person name="Kwon K.K."/>
            <person name="Yang S.-H."/>
            <person name="Park M.J."/>
            <person name="Oh H.-M."/>
        </authorList>
    </citation>
    <scope>NUCLEOTIDE SEQUENCE</scope>
    <source>
        <strain evidence="10">MEBiC13591</strain>
    </source>
</reference>
<dbReference type="SUPFAM" id="SSF55594">
    <property type="entry name" value="HPr-like"/>
    <property type="match status" value="1"/>
</dbReference>
<feature type="domain" description="Sigma-54 factor interaction" evidence="8">
    <location>
        <begin position="357"/>
        <end position="586"/>
    </location>
</feature>
<dbReference type="InterPro" id="IPR003593">
    <property type="entry name" value="AAA+_ATPase"/>
</dbReference>
<dbReference type="SUPFAM" id="SSF52540">
    <property type="entry name" value="P-loop containing nucleoside triphosphate hydrolases"/>
    <property type="match status" value="1"/>
</dbReference>
<dbReference type="InterPro" id="IPR025943">
    <property type="entry name" value="Sigma_54_int_dom_ATP-bd_2"/>
</dbReference>
<evidence type="ECO:0000256" key="2">
    <source>
        <dbReference type="ARBA" id="ARBA00022797"/>
    </source>
</evidence>
<dbReference type="InterPro" id="IPR025944">
    <property type="entry name" value="Sigma_54_int_dom_CS"/>
</dbReference>
<dbReference type="CDD" id="cd00009">
    <property type="entry name" value="AAA"/>
    <property type="match status" value="1"/>
</dbReference>
<accession>A0A9E8LY83</accession>
<dbReference type="Gene3D" id="1.10.10.60">
    <property type="entry name" value="Homeodomain-like"/>
    <property type="match status" value="1"/>
</dbReference>
<dbReference type="RefSeq" id="WP_275418772.1">
    <property type="nucleotide sequence ID" value="NZ_CP106878.1"/>
</dbReference>
<evidence type="ECO:0000256" key="6">
    <source>
        <dbReference type="ARBA" id="ARBA00023163"/>
    </source>
</evidence>
<dbReference type="PROSITE" id="PS00675">
    <property type="entry name" value="SIGMA54_INTERACT_1"/>
    <property type="match status" value="1"/>
</dbReference>
<keyword evidence="6" id="KW-0804">Transcription</keyword>
<dbReference type="PROSITE" id="PS51350">
    <property type="entry name" value="PTS_HPR_DOM"/>
    <property type="match status" value="1"/>
</dbReference>
<dbReference type="SMART" id="SM00091">
    <property type="entry name" value="PAS"/>
    <property type="match status" value="2"/>
</dbReference>
<dbReference type="InterPro" id="IPR027417">
    <property type="entry name" value="P-loop_NTPase"/>
</dbReference>
<evidence type="ECO:0000256" key="5">
    <source>
        <dbReference type="ARBA" id="ARBA00023125"/>
    </source>
</evidence>
<evidence type="ECO:0000313" key="11">
    <source>
        <dbReference type="Proteomes" id="UP001164718"/>
    </source>
</evidence>
<dbReference type="Pfam" id="PF00381">
    <property type="entry name" value="PTS-HPr"/>
    <property type="match status" value="1"/>
</dbReference>
<dbReference type="AlphaFoldDB" id="A0A9E8LY83"/>
<dbReference type="GO" id="GO:0005524">
    <property type="term" value="F:ATP binding"/>
    <property type="evidence" value="ECO:0007669"/>
    <property type="project" value="UniProtKB-KW"/>
</dbReference>
<dbReference type="InterPro" id="IPR030828">
    <property type="entry name" value="HTH_TyrR"/>
</dbReference>
<evidence type="ECO:0000256" key="1">
    <source>
        <dbReference type="ARBA" id="ARBA00022741"/>
    </source>
</evidence>
<dbReference type="PROSITE" id="PS00688">
    <property type="entry name" value="SIGMA54_INTERACT_3"/>
    <property type="match status" value="1"/>
</dbReference>
<dbReference type="Gene3D" id="3.40.50.300">
    <property type="entry name" value="P-loop containing nucleotide triphosphate hydrolases"/>
    <property type="match status" value="1"/>
</dbReference>
<dbReference type="InterPro" id="IPR002078">
    <property type="entry name" value="Sigma_54_int"/>
</dbReference>
<dbReference type="InterPro" id="IPR025662">
    <property type="entry name" value="Sigma_54_int_dom_ATP-bd_1"/>
</dbReference>
<evidence type="ECO:0000256" key="4">
    <source>
        <dbReference type="ARBA" id="ARBA00023015"/>
    </source>
</evidence>
<dbReference type="Gene3D" id="1.10.8.60">
    <property type="match status" value="1"/>
</dbReference>
<proteinExistence type="predicted"/>
<evidence type="ECO:0000256" key="7">
    <source>
        <dbReference type="ARBA" id="ARBA00029500"/>
    </source>
</evidence>
<keyword evidence="5" id="KW-0238">DNA-binding</keyword>
<dbReference type="Pfam" id="PF18024">
    <property type="entry name" value="HTH_50"/>
    <property type="match status" value="1"/>
</dbReference>
<keyword evidence="3" id="KW-0067">ATP-binding</keyword>
<dbReference type="KEGG" id="faf:OE104_06500"/>
<name>A0A9E8LY83_9BACI</name>
<dbReference type="Pfam" id="PF13426">
    <property type="entry name" value="PAS_9"/>
    <property type="match status" value="1"/>
</dbReference>
<dbReference type="EMBL" id="CP106878">
    <property type="protein sequence ID" value="WAA10959.1"/>
    <property type="molecule type" value="Genomic_DNA"/>
</dbReference>
<gene>
    <name evidence="10" type="ORF">OE104_06500</name>
</gene>
<keyword evidence="4" id="KW-0805">Transcription regulation</keyword>
<organism evidence="10 11">
    <name type="scientific">Fervidibacillus albus</name>
    <dbReference type="NCBI Taxonomy" id="2980026"/>
    <lineage>
        <taxon>Bacteria</taxon>
        <taxon>Bacillati</taxon>
        <taxon>Bacillota</taxon>
        <taxon>Bacilli</taxon>
        <taxon>Bacillales</taxon>
        <taxon>Bacillaceae</taxon>
        <taxon>Fervidibacillus</taxon>
    </lineage>
</organism>
<dbReference type="PANTHER" id="PTHR32071">
    <property type="entry name" value="TRANSCRIPTIONAL REGULATORY PROTEIN"/>
    <property type="match status" value="1"/>
</dbReference>
<dbReference type="Pfam" id="PF25601">
    <property type="entry name" value="AAA_lid_14"/>
    <property type="match status" value="1"/>
</dbReference>
<dbReference type="InterPro" id="IPR009057">
    <property type="entry name" value="Homeodomain-like_sf"/>
</dbReference>
<keyword evidence="11" id="KW-1185">Reference proteome</keyword>
<dbReference type="Gene3D" id="3.30.450.20">
    <property type="entry name" value="PAS domain"/>
    <property type="match status" value="2"/>
</dbReference>
<dbReference type="InterPro" id="IPR035965">
    <property type="entry name" value="PAS-like_dom_sf"/>
</dbReference>
<dbReference type="InterPro" id="IPR000014">
    <property type="entry name" value="PAS"/>
</dbReference>
<feature type="domain" description="HPr" evidence="9">
    <location>
        <begin position="1"/>
        <end position="95"/>
    </location>
</feature>
<keyword evidence="1" id="KW-0547">Nucleotide-binding</keyword>
<dbReference type="CDD" id="cd00130">
    <property type="entry name" value="PAS"/>
    <property type="match status" value="1"/>
</dbReference>
<sequence>MRIPLKTYRKNGLHVRMAARFIPFLQKYLPNQDGIKHVHIVYNGKKVQVNNLLALVSLKIKPGETFYLDVDGDLNDETVNDIQQFFLQPEKEDAEQMETDRLLMENSLTLQEAISAIPNGIVVCNRDLVITYVNRAAATLFNQDPQQMLNKRADGIIPNGELQELIETKQPVVTNKLQLNRFTVIATYSPIILNDHVIGIVAIFQDITGIEKISKELKEVKELQQRLDLLLHSVSDLIGMTDQSGQFIYMNEVMDLFLKKNPNVQALFHIIGKEEWSKLTKGQKSIMKVIEVGEQSFVTKVNPIYIDKQLTGTVTTMTRLDDVKKLLDKIELMKQRTEYLEEQLSKHEGLHSAFNAIIGTSNALKDALKLAQKISGTDSTVLITGESGTGKELVARAIHEAGKRKKQPYIRVNCAAIPPTLMESELFGYEKGAFTGATNTKRGKFELAHKGTIFLDEIGDLPIELQAKLLRVLQEKEIVRLGGYEPIQLDVRVIAATNRDLKKLVDEGKFREDLYYRLHVVPIHLPPLRNRKDDIPLLTESFVKQLNKELGKNIKGYEKGFIESLTQYNWPGNIRELKNLMERMISLSETDYLLCKDLPHYIFSPEQTETKANTEQHHILLNKNKTLKQYEKEIYKYACQHYQSFNQIAKALGVTHKTVAKKVREYGLESLIGK</sequence>